<keyword evidence="1" id="KW-0812">Transmembrane</keyword>
<keyword evidence="1" id="KW-1133">Transmembrane helix</keyword>
<proteinExistence type="predicted"/>
<dbReference type="EMBL" id="JADRCR010000015">
    <property type="protein sequence ID" value="MBK5145763.1"/>
    <property type="molecule type" value="Genomic_DNA"/>
</dbReference>
<reference evidence="2 3" key="1">
    <citation type="submission" date="2020-11" db="EMBL/GenBank/DDBJ databases">
        <title>Insectihabitans protaetiae gen. nov. sp. nov. and Insectihabitans allomyrinae sp. nov., isolated from larvae of Protaetia brevitarsis seulensis and Allomyrina dichotoma, respectively.</title>
        <authorList>
            <person name="Lee S.D."/>
            <person name="Byeon Y.-S."/>
            <person name="Kim S.-M."/>
            <person name="Yang H.L."/>
            <person name="Kim I.S."/>
        </authorList>
    </citation>
    <scope>NUCLEOTIDE SEQUENCE [LARGE SCALE GENOMIC DNA]</scope>
    <source>
        <strain evidence="2 3">BWR-B9</strain>
    </source>
</reference>
<evidence type="ECO:0000256" key="1">
    <source>
        <dbReference type="SAM" id="Phobius"/>
    </source>
</evidence>
<dbReference type="Proteomes" id="UP001296921">
    <property type="component" value="Unassembled WGS sequence"/>
</dbReference>
<feature type="transmembrane region" description="Helical" evidence="1">
    <location>
        <begin position="60"/>
        <end position="77"/>
    </location>
</feature>
<feature type="transmembrane region" description="Helical" evidence="1">
    <location>
        <begin position="37"/>
        <end position="54"/>
    </location>
</feature>
<comment type="caution">
    <text evidence="2">The sequence shown here is derived from an EMBL/GenBank/DDBJ whole genome shotgun (WGS) entry which is preliminary data.</text>
</comment>
<evidence type="ECO:0000313" key="2">
    <source>
        <dbReference type="EMBL" id="MBK5145763.1"/>
    </source>
</evidence>
<sequence length="118" mass="13470">MPEKIIKENTEVSSLTKRQITSLLEDYQTLNGSLRKIVIIFFLSVAIVAYMLVFGSVWDIPMMVFTVAMAGYFLLLSRRKKNVENQLDKACSSLFHCGFKHAATQLNLYLKQHHEGAE</sequence>
<protein>
    <submittedName>
        <fullName evidence="2">Uncharacterized protein</fullName>
    </submittedName>
</protein>
<accession>A0ABS1IVI6</accession>
<organism evidence="2 3">
    <name type="scientific">Limnobaculum allomyrinae</name>
    <dbReference type="NCBI Taxonomy" id="2791986"/>
    <lineage>
        <taxon>Bacteria</taxon>
        <taxon>Pseudomonadati</taxon>
        <taxon>Pseudomonadota</taxon>
        <taxon>Gammaproteobacteria</taxon>
        <taxon>Enterobacterales</taxon>
        <taxon>Budviciaceae</taxon>
        <taxon>Limnobaculum</taxon>
    </lineage>
</organism>
<keyword evidence="1" id="KW-0472">Membrane</keyword>
<keyword evidence="3" id="KW-1185">Reference proteome</keyword>
<dbReference type="RefSeq" id="WP_218468562.1">
    <property type="nucleotide sequence ID" value="NZ_JADRCR010000015.1"/>
</dbReference>
<gene>
    <name evidence="2" type="ORF">I2494_19005</name>
</gene>
<evidence type="ECO:0000313" key="3">
    <source>
        <dbReference type="Proteomes" id="UP001296921"/>
    </source>
</evidence>
<name>A0ABS1IVI6_9GAMM</name>